<dbReference type="PANTHER" id="PTHR12393:SF6">
    <property type="entry name" value="SPHINGOMYELIN PHOSPHODIESTERASE 2"/>
    <property type="match status" value="1"/>
</dbReference>
<evidence type="ECO:0000313" key="1">
    <source>
        <dbReference type="EMBL" id="KAG2423693.1"/>
    </source>
</evidence>
<proteinExistence type="predicted"/>
<dbReference type="Gene3D" id="1.25.40.20">
    <property type="entry name" value="Ankyrin repeat-containing domain"/>
    <property type="match status" value="1"/>
</dbReference>
<protein>
    <submittedName>
        <fullName evidence="1">Uncharacterized protein</fullName>
    </submittedName>
</protein>
<comment type="caution">
    <text evidence="1">The sequence shown here is derived from an EMBL/GenBank/DDBJ whole genome shotgun (WGS) entry which is preliminary data.</text>
</comment>
<keyword evidence="2" id="KW-1185">Reference proteome</keyword>
<dbReference type="GO" id="GO:0046513">
    <property type="term" value="P:ceramide biosynthetic process"/>
    <property type="evidence" value="ECO:0007669"/>
    <property type="project" value="TreeGrafter"/>
</dbReference>
<name>A0A835SHU0_CHLIN</name>
<dbReference type="GO" id="GO:0071944">
    <property type="term" value="C:cell periphery"/>
    <property type="evidence" value="ECO:0007669"/>
    <property type="project" value="TreeGrafter"/>
</dbReference>
<sequence>MPWPGREFVLQWGRPEPWRKLPLPQRERLLCLAASSGHVPSLEASLQHGGCALKAEVLQSAAGSGNLAGCKRLIDEGCSFSEGAVAAAAQGGHLVVLQLLLEVAGRRLAPQCITAAAHAACLGNQRPVLEWLESAHGYRPGAVDVQLAAWAGHVALMEQMMPLSPEYTPGEVEDGYSGMEARRRLLMAIADGCPVEVLRRHFRKLWYSYSEQQRRQAEDAEAGTDPEAGADAEEAVPLAAAFEEEEEDEDAKARRAIGIAYGLGFRPGDPGMSLLSTVISSATPCWPSKLRFLLSASAWGPELARAHIRGVCEGSWANVILGGAAEQPDFLQRLKRLRVAGMRLDREIARAAVATAARHGHADALVYLWDECGVSPDPRYAMTKVREGSGTPRHVAVLQLLRDRGAVITARDLSRVDYGRWPEAVVLELIREAADRVSSRRGGAAAGEAADEETSMSADEAKGLWTFAFAQAARSGASQRVLAALRGRGAAIDLGAVAVGGGEEALTWAATELQAERGADESKPVRFCRPVP</sequence>
<gene>
    <name evidence="1" type="ORF">HXX76_015083</name>
</gene>
<dbReference type="GO" id="GO:0016020">
    <property type="term" value="C:membrane"/>
    <property type="evidence" value="ECO:0007669"/>
    <property type="project" value="TreeGrafter"/>
</dbReference>
<dbReference type="OrthoDB" id="63514at2759"/>
<dbReference type="SUPFAM" id="SSF48403">
    <property type="entry name" value="Ankyrin repeat"/>
    <property type="match status" value="1"/>
</dbReference>
<dbReference type="InterPro" id="IPR036770">
    <property type="entry name" value="Ankyrin_rpt-contain_sf"/>
</dbReference>
<dbReference type="GO" id="GO:0004620">
    <property type="term" value="F:phospholipase activity"/>
    <property type="evidence" value="ECO:0007669"/>
    <property type="project" value="TreeGrafter"/>
</dbReference>
<reference evidence="1" key="1">
    <citation type="journal article" date="2020" name="bioRxiv">
        <title>Comparative genomics of Chlamydomonas.</title>
        <authorList>
            <person name="Craig R.J."/>
            <person name="Hasan A.R."/>
            <person name="Ness R.W."/>
            <person name="Keightley P.D."/>
        </authorList>
    </citation>
    <scope>NUCLEOTIDE SEQUENCE</scope>
    <source>
        <strain evidence="1">SAG 7.73</strain>
    </source>
</reference>
<accession>A0A835SHU0</accession>
<dbReference type="GO" id="GO:0005783">
    <property type="term" value="C:endoplasmic reticulum"/>
    <property type="evidence" value="ECO:0007669"/>
    <property type="project" value="TreeGrafter"/>
</dbReference>
<dbReference type="PANTHER" id="PTHR12393">
    <property type="entry name" value="SPHINGOMYELIN PHOSPHODIESTERASE RELATED"/>
    <property type="match status" value="1"/>
</dbReference>
<evidence type="ECO:0000313" key="2">
    <source>
        <dbReference type="Proteomes" id="UP000650467"/>
    </source>
</evidence>
<organism evidence="1 2">
    <name type="scientific">Chlamydomonas incerta</name>
    <dbReference type="NCBI Taxonomy" id="51695"/>
    <lineage>
        <taxon>Eukaryota</taxon>
        <taxon>Viridiplantae</taxon>
        <taxon>Chlorophyta</taxon>
        <taxon>core chlorophytes</taxon>
        <taxon>Chlorophyceae</taxon>
        <taxon>CS clade</taxon>
        <taxon>Chlamydomonadales</taxon>
        <taxon>Chlamydomonadaceae</taxon>
        <taxon>Chlamydomonas</taxon>
    </lineage>
</organism>
<dbReference type="EMBL" id="JAEHOC010000075">
    <property type="protein sequence ID" value="KAG2423693.1"/>
    <property type="molecule type" value="Genomic_DNA"/>
</dbReference>
<dbReference type="AlphaFoldDB" id="A0A835SHU0"/>
<dbReference type="GO" id="GO:0030149">
    <property type="term" value="P:sphingolipid catabolic process"/>
    <property type="evidence" value="ECO:0007669"/>
    <property type="project" value="TreeGrafter"/>
</dbReference>
<dbReference type="Proteomes" id="UP000650467">
    <property type="component" value="Unassembled WGS sequence"/>
</dbReference>